<gene>
    <name evidence="4" type="primary">LOC111442296</name>
</gene>
<keyword evidence="2" id="KW-0812">Transmembrane</keyword>
<keyword evidence="2" id="KW-0472">Membrane</keyword>
<evidence type="ECO:0000313" key="4">
    <source>
        <dbReference type="RefSeq" id="XP_022935408.1"/>
    </source>
</evidence>
<feature type="region of interest" description="Disordered" evidence="1">
    <location>
        <begin position="119"/>
        <end position="138"/>
    </location>
</feature>
<evidence type="ECO:0000256" key="1">
    <source>
        <dbReference type="SAM" id="MobiDB-lite"/>
    </source>
</evidence>
<feature type="transmembrane region" description="Helical" evidence="2">
    <location>
        <begin position="343"/>
        <end position="363"/>
    </location>
</feature>
<dbReference type="PANTHER" id="PTHR33736:SF13">
    <property type="entry name" value="OS11G0155100 PROTEIN"/>
    <property type="match status" value="1"/>
</dbReference>
<keyword evidence="2" id="KW-1133">Transmembrane helix</keyword>
<dbReference type="SUPFAM" id="SSF81383">
    <property type="entry name" value="F-box domain"/>
    <property type="match status" value="1"/>
</dbReference>
<keyword evidence="3" id="KW-1185">Reference proteome</keyword>
<evidence type="ECO:0000256" key="2">
    <source>
        <dbReference type="SAM" id="Phobius"/>
    </source>
</evidence>
<dbReference type="PANTHER" id="PTHR33736">
    <property type="entry name" value="F-BOX PROTEIN-RELATED"/>
    <property type="match status" value="1"/>
</dbReference>
<sequence length="364" mass="40496">MSFCTIGISGPELYRTSSPLASSAFSSGDGDAATTSVTDIHPDVLRTHILTRLDGPALAAVASTSSQLHCLTADTNLWAELCRSTWPSTATQRLHALISEFPNGPRSFFSDSFPRLSYHSETSTSSSPSSATYSRRSRRRHHFTPELISAVDIYYRGEMVFSKVVETETLSGWFRCTPFRIDMLDPKDVVQTPIKFPIGDGNTCWELTEDLTLSWIMIDTAGRRAMNLSSYRPVSVQRHWLSGEVHVRFAAVLDGERGTAMECVQCGIAVTCGGWEGGNLQVREVNLQVEDLDGTYLNGKDSLVILERALEGKTGRRGRKKLEEFMAKKRERKERTLRREGTLDMVCLAFGFLGFATFLLCLII</sequence>
<protein>
    <submittedName>
        <fullName evidence="4">Probable F-box protein At2g36090</fullName>
    </submittedName>
</protein>
<dbReference type="InterPro" id="IPR036047">
    <property type="entry name" value="F-box-like_dom_sf"/>
</dbReference>
<dbReference type="InterPro" id="IPR045283">
    <property type="entry name" value="AT3G44326-like"/>
</dbReference>
<evidence type="ECO:0000313" key="3">
    <source>
        <dbReference type="Proteomes" id="UP000504609"/>
    </source>
</evidence>
<organism evidence="3 4">
    <name type="scientific">Cucurbita moschata</name>
    <name type="common">Winter crookneck squash</name>
    <name type="synonym">Cucurbita pepo var. moschata</name>
    <dbReference type="NCBI Taxonomy" id="3662"/>
    <lineage>
        <taxon>Eukaryota</taxon>
        <taxon>Viridiplantae</taxon>
        <taxon>Streptophyta</taxon>
        <taxon>Embryophyta</taxon>
        <taxon>Tracheophyta</taxon>
        <taxon>Spermatophyta</taxon>
        <taxon>Magnoliopsida</taxon>
        <taxon>eudicotyledons</taxon>
        <taxon>Gunneridae</taxon>
        <taxon>Pentapetalae</taxon>
        <taxon>rosids</taxon>
        <taxon>fabids</taxon>
        <taxon>Cucurbitales</taxon>
        <taxon>Cucurbitaceae</taxon>
        <taxon>Cucurbiteae</taxon>
        <taxon>Cucurbita</taxon>
    </lineage>
</organism>
<dbReference type="KEGG" id="cmos:111442296"/>
<dbReference type="AlphaFoldDB" id="A0A6J1FAG7"/>
<dbReference type="RefSeq" id="XP_022935408.1">
    <property type="nucleotide sequence ID" value="XM_023079640.1"/>
</dbReference>
<dbReference type="Gene3D" id="1.20.1280.50">
    <property type="match status" value="1"/>
</dbReference>
<proteinExistence type="predicted"/>
<dbReference type="Proteomes" id="UP000504609">
    <property type="component" value="Unplaced"/>
</dbReference>
<reference evidence="4" key="1">
    <citation type="submission" date="2025-08" db="UniProtKB">
        <authorList>
            <consortium name="RefSeq"/>
        </authorList>
    </citation>
    <scope>IDENTIFICATION</scope>
    <source>
        <tissue evidence="4">Young leaves</tissue>
    </source>
</reference>
<feature type="compositionally biased region" description="Low complexity" evidence="1">
    <location>
        <begin position="119"/>
        <end position="134"/>
    </location>
</feature>
<dbReference type="GeneID" id="111442296"/>
<accession>A0A6J1FAG7</accession>
<name>A0A6J1FAG7_CUCMO</name>